<dbReference type="Proteomes" id="UP001589683">
    <property type="component" value="Unassembled WGS sequence"/>
</dbReference>
<gene>
    <name evidence="2" type="ORF">ACFFUT_03575</name>
</gene>
<keyword evidence="1" id="KW-0732">Signal</keyword>
<evidence type="ECO:0008006" key="4">
    <source>
        <dbReference type="Google" id="ProtNLM"/>
    </source>
</evidence>
<evidence type="ECO:0000313" key="3">
    <source>
        <dbReference type="Proteomes" id="UP001589683"/>
    </source>
</evidence>
<sequence length="256" mass="27388">MDTCAWTKKGLRLALAFVAVVQPAIAKADEATYKASEKPSLTYTVTGYLWASGLNGTESLFGLPTVDVDLNFSDLLNSLDFAAAGVIHVRRDRFGFLGELNYVKLSGGATGPGGIVTGSFETKSFFALAAVTYRAAEADWGNVDLIGGLKYFRLENTVALSPPPVTASDSENWVDVTIGAKGRFFLSPDWSVTTWAMVGAGGSDLSWDVLGAVDYQINPKWSVSVGYRATGVDYTSPQFSYDMVQSGPTLALTARF</sequence>
<proteinExistence type="predicted"/>
<comment type="caution">
    <text evidence="2">The sequence shown here is derived from an EMBL/GenBank/DDBJ whole genome shotgun (WGS) entry which is preliminary data.</text>
</comment>
<feature type="signal peptide" evidence="1">
    <location>
        <begin position="1"/>
        <end position="28"/>
    </location>
</feature>
<dbReference type="EMBL" id="JBHMEA010000008">
    <property type="protein sequence ID" value="MFB9230868.1"/>
    <property type="molecule type" value="Genomic_DNA"/>
</dbReference>
<dbReference type="RefSeq" id="WP_213891143.1">
    <property type="nucleotide sequence ID" value="NZ_JAGFNU010000019.1"/>
</dbReference>
<dbReference type="SUPFAM" id="SSF56935">
    <property type="entry name" value="Porins"/>
    <property type="match status" value="1"/>
</dbReference>
<evidence type="ECO:0000313" key="2">
    <source>
        <dbReference type="EMBL" id="MFB9230868.1"/>
    </source>
</evidence>
<evidence type="ECO:0000256" key="1">
    <source>
        <dbReference type="SAM" id="SignalP"/>
    </source>
</evidence>
<protein>
    <recommendedName>
        <fullName evidence="4">Porin family protein</fullName>
    </recommendedName>
</protein>
<reference evidence="2 3" key="1">
    <citation type="submission" date="2024-09" db="EMBL/GenBank/DDBJ databases">
        <authorList>
            <person name="Sun Q."/>
            <person name="Mori K."/>
        </authorList>
    </citation>
    <scope>NUCLEOTIDE SEQUENCE [LARGE SCALE GENOMIC DNA]</scope>
    <source>
        <strain evidence="2 3">CECT 8726</strain>
    </source>
</reference>
<feature type="chain" id="PRO_5047419713" description="Porin family protein" evidence="1">
    <location>
        <begin position="29"/>
        <end position="256"/>
    </location>
</feature>
<name>A0ABV5JDS5_9RHOB</name>
<accession>A0ABV5JDS5</accession>
<keyword evidence="3" id="KW-1185">Reference proteome</keyword>
<organism evidence="2 3">
    <name type="scientific">Pseudohalocynthiibacter aestuariivivens</name>
    <dbReference type="NCBI Taxonomy" id="1591409"/>
    <lineage>
        <taxon>Bacteria</taxon>
        <taxon>Pseudomonadati</taxon>
        <taxon>Pseudomonadota</taxon>
        <taxon>Alphaproteobacteria</taxon>
        <taxon>Rhodobacterales</taxon>
        <taxon>Paracoccaceae</taxon>
        <taxon>Pseudohalocynthiibacter</taxon>
    </lineage>
</organism>